<accession>A0A9X8DL09</accession>
<gene>
    <name evidence="2" type="ORF">DYB28_001650</name>
</gene>
<evidence type="ECO:0000259" key="1">
    <source>
        <dbReference type="PROSITE" id="PS51752"/>
    </source>
</evidence>
<dbReference type="Proteomes" id="UP000275652">
    <property type="component" value="Unassembled WGS sequence"/>
</dbReference>
<name>A0A9X8DL09_APHAT</name>
<protein>
    <recommendedName>
        <fullName evidence="1">Jacalin-type lectin domain-containing protein</fullName>
    </recommendedName>
</protein>
<evidence type="ECO:0000313" key="2">
    <source>
        <dbReference type="EMBL" id="RLN99464.1"/>
    </source>
</evidence>
<organism evidence="2 3">
    <name type="scientific">Aphanomyces astaci</name>
    <name type="common">Crayfish plague agent</name>
    <dbReference type="NCBI Taxonomy" id="112090"/>
    <lineage>
        <taxon>Eukaryota</taxon>
        <taxon>Sar</taxon>
        <taxon>Stramenopiles</taxon>
        <taxon>Oomycota</taxon>
        <taxon>Saprolegniomycetes</taxon>
        <taxon>Saprolegniales</taxon>
        <taxon>Verrucalvaceae</taxon>
        <taxon>Aphanomyces</taxon>
    </lineage>
</organism>
<comment type="caution">
    <text evidence="2">The sequence shown here is derived from an EMBL/GenBank/DDBJ whole genome shotgun (WGS) entry which is preliminary data.</text>
</comment>
<sequence>AAHVFHDVAATAIQNGARRYFDRKATFWFPERQQFFAFQLKKRVFRAWRGRAQQLHHQRMLVYRKFIAWRHHVVLAARYREMYRICFWPLYVWKRYVQFVLLSRSKSMFLRLVFHTYVQLRILRGWRRYYTILRQDIRRRKYVCFHGVLAKKNDPWDGDSSHEHVPLTRIMESHLGVDAVDLAVMLETLALERLDSSRRFADREATLVDVKNAELRLQQDEESKSNGMRSQLHHCAFQMLVSKFEAYLVEQEFMLIPTVLGKKLVYNAFKAVFVRWVEWTQLTFATNAMTRQFRTRSAIRRLGQVFVAWKVQLKAKYIVLPSFSAEKRPTADMERVRSSLWSLRKHLVSKRIRKVLGACDRKLKLSVCSNPTLKHLFAMHSKDIMKRLNLENRLMFVAYNERQLNVICGKSVDGIAVLVKSYNHTVEGKIHGNPFGNSSVFPLGPGELIMIDVYDSRLVAIEGYATQSTILGLRFGTSQGRWSKWYGRADAGLPFLLQGGDHEEIVGLHGYAAKDSVHGIGVCFRRTTEHNVFEGLWIDHITHKFDSTHAPDDAAAAPPPAATEDRINNCDRQFSYFLQMRSCDVYAAMDRSHKLALRMWRSESIPDEVKRLRIVMAVCRWFFNAQVHGLVALTDKENEGRRILQDGINIRASGEKLLAEGDAVMALVDKYREGRKQQLNLTLLGFKKIQELRHNMEVGDDKIKRGKQLIADGNTEILRGKQLLPKIPLTERMLHNIRGLYRVVQTKDSMDAMSDGIKKLLLNGQPIATDTTLVDLKEVAEANDNAAFDMGQARAEVVSSKLRETLTRVAQ</sequence>
<dbReference type="AlphaFoldDB" id="A0A9X8DL09"/>
<dbReference type="EMBL" id="QUTI01050041">
    <property type="protein sequence ID" value="RLN99464.1"/>
    <property type="molecule type" value="Genomic_DNA"/>
</dbReference>
<reference evidence="2 3" key="1">
    <citation type="journal article" date="2018" name="J. Invertebr. Pathol.">
        <title>New genotyping method for the causative agent of crayfish plague (Aphanomyces astaci) based on whole genome data.</title>
        <authorList>
            <person name="Minardi D."/>
            <person name="Studholme D.J."/>
            <person name="van der Giezen M."/>
            <person name="Pretto T."/>
            <person name="Oidtmann B."/>
        </authorList>
    </citation>
    <scope>NUCLEOTIDE SEQUENCE [LARGE SCALE GENOMIC DNA]</scope>
    <source>
        <strain evidence="2 3">KB13</strain>
    </source>
</reference>
<feature type="non-terminal residue" evidence="2">
    <location>
        <position position="811"/>
    </location>
</feature>
<feature type="domain" description="Jacalin-type lectin" evidence="1">
    <location>
        <begin position="378"/>
        <end position="526"/>
    </location>
</feature>
<dbReference type="SUPFAM" id="SSF51101">
    <property type="entry name" value="Mannose-binding lectins"/>
    <property type="match status" value="1"/>
</dbReference>
<dbReference type="InterPro" id="IPR036404">
    <property type="entry name" value="Jacalin-like_lectin_dom_sf"/>
</dbReference>
<dbReference type="Gene3D" id="2.100.10.30">
    <property type="entry name" value="Jacalin-like lectin domain"/>
    <property type="match status" value="1"/>
</dbReference>
<evidence type="ECO:0000313" key="3">
    <source>
        <dbReference type="Proteomes" id="UP000275652"/>
    </source>
</evidence>
<dbReference type="InterPro" id="IPR001229">
    <property type="entry name" value="Jacalin-like_lectin_dom"/>
</dbReference>
<dbReference type="PROSITE" id="PS51752">
    <property type="entry name" value="JACALIN_LECTIN"/>
    <property type="match status" value="1"/>
</dbReference>
<dbReference type="Pfam" id="PF01419">
    <property type="entry name" value="Jacalin"/>
    <property type="match status" value="1"/>
</dbReference>
<proteinExistence type="predicted"/>
<dbReference type="SMART" id="SM00915">
    <property type="entry name" value="Jacalin"/>
    <property type="match status" value="1"/>
</dbReference>